<feature type="region of interest" description="Disordered" evidence="1">
    <location>
        <begin position="1"/>
        <end position="81"/>
    </location>
</feature>
<sequence>MYAKHRDSDSFREFQEQKKLKRQHPVHHADDSNHSLIDVNDLVKQINENEGHGGKESTPERIDHCQTSTSTPIETEEIDHHTNYSNARLAVTIVP</sequence>
<accession>A0A9Q0S922</accession>
<proteinExistence type="predicted"/>
<keyword evidence="3" id="KW-1185">Reference proteome</keyword>
<dbReference type="Proteomes" id="UP001151699">
    <property type="component" value="Chromosome A"/>
</dbReference>
<evidence type="ECO:0000313" key="2">
    <source>
        <dbReference type="EMBL" id="KAJ6647870.1"/>
    </source>
</evidence>
<evidence type="ECO:0000313" key="3">
    <source>
        <dbReference type="Proteomes" id="UP001151699"/>
    </source>
</evidence>
<dbReference type="AlphaFoldDB" id="A0A9Q0S922"/>
<dbReference type="EMBL" id="WJQU01000001">
    <property type="protein sequence ID" value="KAJ6647870.1"/>
    <property type="molecule type" value="Genomic_DNA"/>
</dbReference>
<name>A0A9Q0S922_9DIPT</name>
<protein>
    <submittedName>
        <fullName evidence="2">Uncharacterized protein</fullName>
    </submittedName>
</protein>
<reference evidence="2" key="1">
    <citation type="submission" date="2022-07" db="EMBL/GenBank/DDBJ databases">
        <authorList>
            <person name="Trinca V."/>
            <person name="Uliana J.V.C."/>
            <person name="Torres T.T."/>
            <person name="Ward R.J."/>
            <person name="Monesi N."/>
        </authorList>
    </citation>
    <scope>NUCLEOTIDE SEQUENCE</scope>
    <source>
        <strain evidence="2">HSMRA1968</strain>
        <tissue evidence="2">Whole embryos</tissue>
    </source>
</reference>
<organism evidence="2 3">
    <name type="scientific">Pseudolycoriella hygida</name>
    <dbReference type="NCBI Taxonomy" id="35572"/>
    <lineage>
        <taxon>Eukaryota</taxon>
        <taxon>Metazoa</taxon>
        <taxon>Ecdysozoa</taxon>
        <taxon>Arthropoda</taxon>
        <taxon>Hexapoda</taxon>
        <taxon>Insecta</taxon>
        <taxon>Pterygota</taxon>
        <taxon>Neoptera</taxon>
        <taxon>Endopterygota</taxon>
        <taxon>Diptera</taxon>
        <taxon>Nematocera</taxon>
        <taxon>Sciaroidea</taxon>
        <taxon>Sciaridae</taxon>
        <taxon>Pseudolycoriella</taxon>
    </lineage>
</organism>
<comment type="caution">
    <text evidence="2">The sequence shown here is derived from an EMBL/GenBank/DDBJ whole genome shotgun (WGS) entry which is preliminary data.</text>
</comment>
<feature type="compositionally biased region" description="Basic and acidic residues" evidence="1">
    <location>
        <begin position="1"/>
        <end position="18"/>
    </location>
</feature>
<gene>
    <name evidence="2" type="ORF">Bhyg_03093</name>
</gene>
<feature type="compositionally biased region" description="Basic and acidic residues" evidence="1">
    <location>
        <begin position="47"/>
        <end position="64"/>
    </location>
</feature>
<evidence type="ECO:0000256" key="1">
    <source>
        <dbReference type="SAM" id="MobiDB-lite"/>
    </source>
</evidence>